<evidence type="ECO:0008006" key="2">
    <source>
        <dbReference type="Google" id="ProtNLM"/>
    </source>
</evidence>
<dbReference type="AlphaFoldDB" id="A0A1B2EYU5"/>
<accession>A0A1B2EYU5</accession>
<protein>
    <recommendedName>
        <fullName evidence="2">Alpha/beta hydrolase</fullName>
    </recommendedName>
</protein>
<dbReference type="OrthoDB" id="332706at2"/>
<organism evidence="1">
    <name type="scientific">Microvirga ossetica</name>
    <dbReference type="NCBI Taxonomy" id="1882682"/>
    <lineage>
        <taxon>Bacteria</taxon>
        <taxon>Pseudomonadati</taxon>
        <taxon>Pseudomonadota</taxon>
        <taxon>Alphaproteobacteria</taxon>
        <taxon>Hyphomicrobiales</taxon>
        <taxon>Methylobacteriaceae</taxon>
        <taxon>Microvirga</taxon>
    </lineage>
</organism>
<keyword evidence="1" id="KW-0614">Plasmid</keyword>
<dbReference type="InterPro" id="IPR029058">
    <property type="entry name" value="AB_hydrolase_fold"/>
</dbReference>
<dbReference type="EMBL" id="CP016620">
    <property type="protein sequence ID" value="ANY85155.1"/>
    <property type="molecule type" value="Genomic_DNA"/>
</dbReference>
<reference evidence="1" key="1">
    <citation type="submission" date="2016-07" db="EMBL/GenBank/DDBJ databases">
        <title>Microvirga ossetica sp. nov. a new species of rhizobia isolated from root nodules of the legume species Vicia alpestris Steven originated from North Ossetia region in the Caucasus.</title>
        <authorList>
            <person name="Safronova V.I."/>
            <person name="Kuznetsova I.G."/>
            <person name="Sazanova A.L."/>
            <person name="Belimov A."/>
            <person name="Andronov E."/>
            <person name="Osledkin Y.S."/>
            <person name="Onishchuk O.P."/>
            <person name="Kurchak O.N."/>
            <person name="Shaposhnikov A.I."/>
            <person name="Willems A."/>
            <person name="Tikhonovich I.A."/>
        </authorList>
    </citation>
    <scope>NUCLEOTIDE SEQUENCE [LARGE SCALE GENOMIC DNA]</scope>
    <source>
        <strain evidence="1">V5/3M</strain>
        <plasmid evidence="1">unnamed4</plasmid>
    </source>
</reference>
<dbReference type="RefSeq" id="WP_099515950.1">
    <property type="nucleotide sequence ID" value="NZ_CP016620.1"/>
</dbReference>
<name>A0A1B2EYU5_9HYPH</name>
<dbReference type="Gene3D" id="3.40.50.1820">
    <property type="entry name" value="alpha/beta hydrolase"/>
    <property type="match status" value="1"/>
</dbReference>
<geneLocation type="plasmid" evidence="1">
    <name>unnamed4</name>
</geneLocation>
<dbReference type="KEGG" id="moc:BB934_43960"/>
<evidence type="ECO:0000313" key="1">
    <source>
        <dbReference type="EMBL" id="ANY85155.1"/>
    </source>
</evidence>
<dbReference type="SUPFAM" id="SSF53474">
    <property type="entry name" value="alpha/beta-Hydrolases"/>
    <property type="match status" value="1"/>
</dbReference>
<sequence length="274" mass="30181">MIPSGSAMLHATLDGTAFEVYTYKPDGAINGILLVYHGTSRTAAHYRDHAIDLADVAGFVVAAPLFDKERFAVHDYHYGGLLDDSGDLKPARRWTTRFVKLLADWMRAEEANTALPYWCWGHSAGGQFLSRAAAFEPHGAERIVVANASTYVLPLLGRYPEGEAVPYGMGGVYIAAKEHEKLRAYLGAPVTIYLGTEDDDPEDPQLTMTVEAQRQGAHRKNRGKRTFALGRRQASRLGCRFGWELVYAPETGHSTFEMIRSMSVIRALEGGGSM</sequence>
<gene>
    <name evidence="1" type="ORF">BB934_43960</name>
</gene>
<proteinExistence type="predicted"/>